<organism evidence="2">
    <name type="scientific">Anguilla anguilla</name>
    <name type="common">European freshwater eel</name>
    <name type="synonym">Muraena anguilla</name>
    <dbReference type="NCBI Taxonomy" id="7936"/>
    <lineage>
        <taxon>Eukaryota</taxon>
        <taxon>Metazoa</taxon>
        <taxon>Chordata</taxon>
        <taxon>Craniata</taxon>
        <taxon>Vertebrata</taxon>
        <taxon>Euteleostomi</taxon>
        <taxon>Actinopterygii</taxon>
        <taxon>Neopterygii</taxon>
        <taxon>Teleostei</taxon>
        <taxon>Anguilliformes</taxon>
        <taxon>Anguillidae</taxon>
        <taxon>Anguilla</taxon>
    </lineage>
</organism>
<protein>
    <submittedName>
        <fullName evidence="2">Uncharacterized protein</fullName>
    </submittedName>
</protein>
<proteinExistence type="predicted"/>
<name>A0A0E9P7S3_ANGAN</name>
<dbReference type="EMBL" id="GBXM01108679">
    <property type="protein sequence ID" value="JAG99897.1"/>
    <property type="molecule type" value="Transcribed_RNA"/>
</dbReference>
<reference evidence="2" key="2">
    <citation type="journal article" date="2015" name="Fish Shellfish Immunol.">
        <title>Early steps in the European eel (Anguilla anguilla)-Vibrio vulnificus interaction in the gills: Role of the RtxA13 toxin.</title>
        <authorList>
            <person name="Callol A."/>
            <person name="Pajuelo D."/>
            <person name="Ebbesson L."/>
            <person name="Teles M."/>
            <person name="MacKenzie S."/>
            <person name="Amaro C."/>
        </authorList>
    </citation>
    <scope>NUCLEOTIDE SEQUENCE</scope>
</reference>
<reference evidence="2" key="1">
    <citation type="submission" date="2014-11" db="EMBL/GenBank/DDBJ databases">
        <authorList>
            <person name="Amaro Gonzalez C."/>
        </authorList>
    </citation>
    <scope>NUCLEOTIDE SEQUENCE</scope>
</reference>
<keyword evidence="1" id="KW-0812">Transmembrane</keyword>
<keyword evidence="1" id="KW-1133">Transmembrane helix</keyword>
<keyword evidence="1" id="KW-0472">Membrane</keyword>
<evidence type="ECO:0000256" key="1">
    <source>
        <dbReference type="SAM" id="Phobius"/>
    </source>
</evidence>
<dbReference type="AlphaFoldDB" id="A0A0E9P7S3"/>
<accession>A0A0E9P7S3</accession>
<evidence type="ECO:0000313" key="2">
    <source>
        <dbReference type="EMBL" id="JAG99897.1"/>
    </source>
</evidence>
<sequence>MCYGRISVTGCQICIVLSVYSMFIAHMGLPCLD</sequence>
<feature type="transmembrane region" description="Helical" evidence="1">
    <location>
        <begin position="6"/>
        <end position="29"/>
    </location>
</feature>